<dbReference type="OMA" id="HIEHEND"/>
<dbReference type="Pfam" id="PF17919">
    <property type="entry name" value="RT_RNaseH_2"/>
    <property type="match status" value="1"/>
</dbReference>
<dbReference type="Gene3D" id="3.10.10.10">
    <property type="entry name" value="HIV Type 1 Reverse Transcriptase, subunit A, domain 1"/>
    <property type="match status" value="1"/>
</dbReference>
<dbReference type="WBParaSite" id="SRAE_0000078900.1">
    <property type="protein sequence ID" value="SRAE_0000078900.1"/>
    <property type="gene ID" value="WBGene00256548"/>
</dbReference>
<accession>A0A7I5TH13</accession>
<organism evidence="5">
    <name type="scientific">Strongyloides ratti</name>
    <name type="common">Parasitic roundworm</name>
    <dbReference type="NCBI Taxonomy" id="34506"/>
    <lineage>
        <taxon>Eukaryota</taxon>
        <taxon>Metazoa</taxon>
        <taxon>Ecdysozoa</taxon>
        <taxon>Nematoda</taxon>
        <taxon>Chromadorea</taxon>
        <taxon>Rhabditida</taxon>
        <taxon>Tylenchina</taxon>
        <taxon>Panagrolaimomorpha</taxon>
        <taxon>Strongyloidoidea</taxon>
        <taxon>Strongyloididae</taxon>
        <taxon>Strongyloides</taxon>
    </lineage>
</organism>
<dbReference type="SUPFAM" id="SSF56672">
    <property type="entry name" value="DNA/RNA polymerases"/>
    <property type="match status" value="1"/>
</dbReference>
<dbReference type="InterPro" id="IPR036397">
    <property type="entry name" value="RNaseH_sf"/>
</dbReference>
<dbReference type="OrthoDB" id="5859763at2759"/>
<dbReference type="GeneID" id="36374044"/>
<dbReference type="InterPro" id="IPR001584">
    <property type="entry name" value="Integrase_cat-core"/>
</dbReference>
<keyword evidence="2" id="KW-0511">Multifunctional enzyme</keyword>
<keyword evidence="6" id="KW-1185">Reference proteome</keyword>
<dbReference type="InterPro" id="IPR012337">
    <property type="entry name" value="RNaseH-like_sf"/>
</dbReference>
<dbReference type="PROSITE" id="PS50878">
    <property type="entry name" value="RT_POL"/>
    <property type="match status" value="1"/>
</dbReference>
<feature type="domain" description="Integrase catalytic" evidence="4">
    <location>
        <begin position="750"/>
        <end position="907"/>
    </location>
</feature>
<dbReference type="PANTHER" id="PTHR37984:SF5">
    <property type="entry name" value="PROTEIN NYNRIN-LIKE"/>
    <property type="match status" value="1"/>
</dbReference>
<dbReference type="Gene3D" id="3.30.70.270">
    <property type="match status" value="2"/>
</dbReference>
<feature type="domain" description="Reverse transcriptase" evidence="3">
    <location>
        <begin position="183"/>
        <end position="364"/>
    </location>
</feature>
<dbReference type="InterPro" id="IPR050951">
    <property type="entry name" value="Retrovirus_Pol_polyprotein"/>
</dbReference>
<evidence type="ECO:0000259" key="4">
    <source>
        <dbReference type="PROSITE" id="PS50994"/>
    </source>
</evidence>
<evidence type="ECO:0000313" key="7">
    <source>
        <dbReference type="WBParaSite" id="SRAE_0000078900.1"/>
    </source>
</evidence>
<evidence type="ECO:0000259" key="3">
    <source>
        <dbReference type="PROSITE" id="PS50878"/>
    </source>
</evidence>
<keyword evidence="5" id="KW-0548">Nucleotidyltransferase</keyword>
<protein>
    <recommendedName>
        <fullName evidence="1">RNA-directed DNA polymerase</fullName>
        <ecNumber evidence="1">2.7.7.49</ecNumber>
    </recommendedName>
</protein>
<evidence type="ECO:0000256" key="1">
    <source>
        <dbReference type="ARBA" id="ARBA00012493"/>
    </source>
</evidence>
<dbReference type="InterPro" id="IPR041577">
    <property type="entry name" value="RT_RNaseH_2"/>
</dbReference>
<dbReference type="CDD" id="cd01647">
    <property type="entry name" value="RT_LTR"/>
    <property type="match status" value="1"/>
</dbReference>
<dbReference type="InterPro" id="IPR043502">
    <property type="entry name" value="DNA/RNA_pol_sf"/>
</dbReference>
<keyword evidence="5" id="KW-0695">RNA-directed DNA polymerase</keyword>
<evidence type="ECO:0000313" key="8">
    <source>
        <dbReference type="WormBase" id="SRAE_0000078900"/>
    </source>
</evidence>
<dbReference type="Proteomes" id="UP000035682">
    <property type="component" value="Unplaced"/>
</dbReference>
<feature type="non-terminal residue" evidence="5">
    <location>
        <position position="1"/>
    </location>
</feature>
<dbReference type="EC" id="2.7.7.49" evidence="1"/>
<dbReference type="InterPro" id="IPR043128">
    <property type="entry name" value="Rev_trsase/Diguanyl_cyclase"/>
</dbReference>
<dbReference type="PANTHER" id="PTHR37984">
    <property type="entry name" value="PROTEIN CBG26694"/>
    <property type="match status" value="1"/>
</dbReference>
<evidence type="ECO:0000256" key="2">
    <source>
        <dbReference type="ARBA" id="ARBA00023268"/>
    </source>
</evidence>
<reference evidence="6" key="1">
    <citation type="submission" date="2014-09" db="EMBL/GenBank/DDBJ databases">
        <authorList>
            <person name="Martin A.A."/>
        </authorList>
    </citation>
    <scope>NUCLEOTIDE SEQUENCE</scope>
    <source>
        <strain evidence="6">ED321</strain>
    </source>
</reference>
<dbReference type="RefSeq" id="XP_024500882.1">
    <property type="nucleotide sequence ID" value="XM_024646734.1"/>
</dbReference>
<dbReference type="GO" id="GO:0003964">
    <property type="term" value="F:RNA-directed DNA polymerase activity"/>
    <property type="evidence" value="ECO:0007669"/>
    <property type="project" value="UniProtKB-KW"/>
</dbReference>
<dbReference type="FunFam" id="1.10.340.70:FF:000001">
    <property type="entry name" value="Retrovirus-related Pol polyprotein from transposon gypsy-like Protein"/>
    <property type="match status" value="1"/>
</dbReference>
<reference evidence="7" key="3">
    <citation type="submission" date="2020-12" db="UniProtKB">
        <authorList>
            <consortium name="WormBaseParasite"/>
        </authorList>
    </citation>
    <scope>IDENTIFICATION</scope>
</reference>
<gene>
    <name evidence="5 7 8" type="ORF">SRAE_0000078900</name>
</gene>
<sequence>RKCADNLKLTIEKVQDVDMVAKGVANGELLIKGIVYVQLRVKDKNIKTPVLVVDGETTIRDDEILLGTNFTSQFICTYTDEGIYLDGKFYPKLEELVQEGSQIQKEFEKIPTSRIEIETMDEEDKIYAKFDTVISKDDLDISNITIDIPRKMLNNKTYRRPPRFRYSPLQEALIVSYVQRLLDKGIVIRKETPFVTNFILVQPKSSKGEVRFAVDLRALNEITQPDMYVTKTPMELMNYLSKAELFSTLDIRKAFWGMRIPNEDIKYYGVYTPMGTVCFVRVPFGDINAMANFQRIYDTIIRESIPNNSVAYVDDLIIYSKNNTQKHVKLVNEAMKGFAKYGIKINKDKSLLLQKSIKFLGWEIFNGTRKPGNQIQTLKERRNPNSPKEVKSLLGALNFFRDAVDNYSNIVRPMQECSNVLKKDFMWTSECEMAKLEVFRALDTILLIPRFDQPFYIYTDASMYALAGCILQIVENKLYPVKFYSKKVKHCKRAKSINLLEMQAIACTLVANLELLYLSEIKIFTDNKSVLAILRDGVDPDYSKYIAMISSFNYTIQYINTKDNTMADYISRQEWDDKEQVVNCNVMSLMDKENIIQDRDEYNLENMEHIEHENDLNKNGVETEIERVKKFRHNVQQLQELDMEMANDIKKEPGKYIKLNKVWHIKMFLQEEEKEILVPVIPKQLRKTVIEMVHDGNGHVGYRKTWRLLKMLAYWPNYKKEVRNHIRSCDICQKYSDMRPELPLLKHSQLPTEPFRVIAIDVGVVPGYGLVLQAICSLTRFWIPQVIKDQTTQVLIQALNKGVFLRVGVPERIICDSYPSFISSEFKHFMDTWGVELHITTPYAKTKNSIVERSFRTMWDLIGKMKERCGEPRMDFETMVLTAAYYYNTNYQLTLDESPFLLVFNKKEKPFMLRDQGIAMVDKFPELTDTLASIRNGWESAIEKANSNRIQDNERKNVKENRGEPVFQMGEKVLIKNYVKGKLDGNYIGPYIVVRREGNEYSLRKEENIRGRLMKRSVNDILTYVEALGQIQNNAEKEKDTNKIILDLMQK</sequence>
<dbReference type="InterPro" id="IPR041588">
    <property type="entry name" value="Integrase_H2C2"/>
</dbReference>
<evidence type="ECO:0000313" key="6">
    <source>
        <dbReference type="Proteomes" id="UP000035682"/>
    </source>
</evidence>
<dbReference type="SUPFAM" id="SSF53098">
    <property type="entry name" value="Ribonuclease H-like"/>
    <property type="match status" value="1"/>
</dbReference>
<dbReference type="Gene3D" id="1.10.340.70">
    <property type="match status" value="1"/>
</dbReference>
<name>A0A090KW06_STRRB</name>
<dbReference type="GO" id="GO:0003676">
    <property type="term" value="F:nucleic acid binding"/>
    <property type="evidence" value="ECO:0007669"/>
    <property type="project" value="InterPro"/>
</dbReference>
<accession>A0A090KW06</accession>
<dbReference type="Pfam" id="PF17921">
    <property type="entry name" value="Integrase_H2C2"/>
    <property type="match status" value="1"/>
</dbReference>
<dbReference type="InterPro" id="IPR000477">
    <property type="entry name" value="RT_dom"/>
</dbReference>
<dbReference type="Gene3D" id="3.30.420.10">
    <property type="entry name" value="Ribonuclease H-like superfamily/Ribonuclease H"/>
    <property type="match status" value="1"/>
</dbReference>
<dbReference type="AlphaFoldDB" id="A0A090KW06"/>
<dbReference type="Pfam" id="PF00078">
    <property type="entry name" value="RVT_1"/>
    <property type="match status" value="1"/>
</dbReference>
<dbReference type="PROSITE" id="PS50994">
    <property type="entry name" value="INTEGRASE"/>
    <property type="match status" value="1"/>
</dbReference>
<reference evidence="5" key="2">
    <citation type="submission" date="2014-09" db="EMBL/GenBank/DDBJ databases">
        <authorList>
            <person name="Aslett A.Martin."/>
        </authorList>
    </citation>
    <scope>NUCLEOTIDE SEQUENCE</scope>
    <source>
        <strain evidence="5">ED321 Heterogonic</strain>
    </source>
</reference>
<proteinExistence type="predicted"/>
<keyword evidence="5" id="KW-0808">Transferase</keyword>
<dbReference type="WormBase" id="SRAE_0000078900">
    <property type="protein sequence ID" value="SRP01057"/>
    <property type="gene ID" value="WBGene00256548"/>
</dbReference>
<dbReference type="EMBL" id="LN609453">
    <property type="protein sequence ID" value="CEF61675.1"/>
    <property type="molecule type" value="Genomic_DNA"/>
</dbReference>
<dbReference type="CTD" id="36374044"/>
<evidence type="ECO:0000313" key="5">
    <source>
        <dbReference type="EMBL" id="CEF61675.1"/>
    </source>
</evidence>
<dbReference type="GO" id="GO:0015074">
    <property type="term" value="P:DNA integration"/>
    <property type="evidence" value="ECO:0007669"/>
    <property type="project" value="InterPro"/>
</dbReference>
<dbReference type="GO" id="GO:0042575">
    <property type="term" value="C:DNA polymerase complex"/>
    <property type="evidence" value="ECO:0007669"/>
    <property type="project" value="UniProtKB-ARBA"/>
</dbReference>